<gene>
    <name evidence="1" type="ORF">SAMN05421510_102022</name>
</gene>
<organism evidence="1 2">
    <name type="scientific">Nitrosomonas ureae</name>
    <dbReference type="NCBI Taxonomy" id="44577"/>
    <lineage>
        <taxon>Bacteria</taxon>
        <taxon>Pseudomonadati</taxon>
        <taxon>Pseudomonadota</taxon>
        <taxon>Betaproteobacteria</taxon>
        <taxon>Nitrosomonadales</taxon>
        <taxon>Nitrosomonadaceae</taxon>
        <taxon>Nitrosomonas</taxon>
    </lineage>
</organism>
<dbReference type="Proteomes" id="UP000181998">
    <property type="component" value="Unassembled WGS sequence"/>
</dbReference>
<sequence>MAYKAYRGILCIPRNRFRQTCTSHELVTSILDFMRLDKLSAKKLGVSTDEIHATHWYLNEHPHGLCSMNCVLNEWFDNQKGTLEDFMESKIAHLYDLPKSEYAAYLFGGLEPPGKLFTTAHEFVIIDSEMMFTSGPDENTVHWWYESDGHPSRSKLALALEVCSDLISLSENQIEEALRIPTGVKIREDSPIASKLKASRKFAAQFCALHK</sequence>
<name>A0A1H9D8L8_9PROT</name>
<accession>A0A1H9D8L8</accession>
<proteinExistence type="predicted"/>
<protein>
    <submittedName>
        <fullName evidence="1">Uncharacterized protein</fullName>
    </submittedName>
</protein>
<reference evidence="2" key="1">
    <citation type="submission" date="2016-10" db="EMBL/GenBank/DDBJ databases">
        <authorList>
            <person name="Varghese N."/>
            <person name="Submissions S."/>
        </authorList>
    </citation>
    <scope>NUCLEOTIDE SEQUENCE [LARGE SCALE GENOMIC DNA]</scope>
    <source>
        <strain evidence="2">Nm9</strain>
    </source>
</reference>
<dbReference type="RefSeq" id="WP_143123917.1">
    <property type="nucleotide sequence ID" value="NZ_FOFX01000020.1"/>
</dbReference>
<dbReference type="AlphaFoldDB" id="A0A1H9D8L8"/>
<dbReference type="EMBL" id="FOFX01000020">
    <property type="protein sequence ID" value="SEQ09687.1"/>
    <property type="molecule type" value="Genomic_DNA"/>
</dbReference>
<evidence type="ECO:0000313" key="2">
    <source>
        <dbReference type="Proteomes" id="UP000181998"/>
    </source>
</evidence>
<evidence type="ECO:0000313" key="1">
    <source>
        <dbReference type="EMBL" id="SEQ09687.1"/>
    </source>
</evidence>